<evidence type="ECO:0000313" key="2">
    <source>
        <dbReference type="EMBL" id="PPS08193.1"/>
    </source>
</evidence>
<proteinExistence type="predicted"/>
<feature type="compositionally biased region" description="Basic and acidic residues" evidence="1">
    <location>
        <begin position="25"/>
        <end position="52"/>
    </location>
</feature>
<reference evidence="2 3" key="1">
    <citation type="submission" date="2015-01" db="EMBL/GenBank/DDBJ databases">
        <title>Genome of allotetraploid Gossypium barbadense reveals genomic plasticity and fiber elongation in cotton evolution.</title>
        <authorList>
            <person name="Chen X."/>
            <person name="Liu X."/>
            <person name="Zhao B."/>
            <person name="Zheng H."/>
            <person name="Hu Y."/>
            <person name="Lu G."/>
            <person name="Yang C."/>
            <person name="Chen J."/>
            <person name="Shan C."/>
            <person name="Zhang L."/>
            <person name="Zhou Y."/>
            <person name="Wang L."/>
            <person name="Guo W."/>
            <person name="Bai Y."/>
            <person name="Ruan J."/>
            <person name="Shangguan X."/>
            <person name="Mao Y."/>
            <person name="Jiang J."/>
            <person name="Zhu Y."/>
            <person name="Lei J."/>
            <person name="Kang H."/>
            <person name="Chen S."/>
            <person name="He X."/>
            <person name="Wang R."/>
            <person name="Wang Y."/>
            <person name="Chen J."/>
            <person name="Wang L."/>
            <person name="Yu S."/>
            <person name="Wang B."/>
            <person name="Wei J."/>
            <person name="Song S."/>
            <person name="Lu X."/>
            <person name="Gao Z."/>
            <person name="Gu W."/>
            <person name="Deng X."/>
            <person name="Ma D."/>
            <person name="Wang S."/>
            <person name="Liang W."/>
            <person name="Fang L."/>
            <person name="Cai C."/>
            <person name="Zhu X."/>
            <person name="Zhou B."/>
            <person name="Zhang Y."/>
            <person name="Chen Z."/>
            <person name="Xu S."/>
            <person name="Zhu R."/>
            <person name="Wang S."/>
            <person name="Zhang T."/>
            <person name="Zhao G."/>
        </authorList>
    </citation>
    <scope>NUCLEOTIDE SEQUENCE [LARGE SCALE GENOMIC DNA]</scope>
    <source>
        <strain evidence="3">cv. Xinhai21</strain>
        <tissue evidence="2">Leaf</tissue>
    </source>
</reference>
<gene>
    <name evidence="2" type="ORF">GOBAR_AA12445</name>
</gene>
<evidence type="ECO:0000256" key="1">
    <source>
        <dbReference type="SAM" id="MobiDB-lite"/>
    </source>
</evidence>
<accession>A0A2P5XXW8</accession>
<feature type="region of interest" description="Disordered" evidence="1">
    <location>
        <begin position="15"/>
        <end position="52"/>
    </location>
</feature>
<protein>
    <submittedName>
        <fullName evidence="2">Uncharacterized protein</fullName>
    </submittedName>
</protein>
<organism evidence="2 3">
    <name type="scientific">Gossypium barbadense</name>
    <name type="common">Sea Island cotton</name>
    <name type="synonym">Hibiscus barbadensis</name>
    <dbReference type="NCBI Taxonomy" id="3634"/>
    <lineage>
        <taxon>Eukaryota</taxon>
        <taxon>Viridiplantae</taxon>
        <taxon>Streptophyta</taxon>
        <taxon>Embryophyta</taxon>
        <taxon>Tracheophyta</taxon>
        <taxon>Spermatophyta</taxon>
        <taxon>Magnoliopsida</taxon>
        <taxon>eudicotyledons</taxon>
        <taxon>Gunneridae</taxon>
        <taxon>Pentapetalae</taxon>
        <taxon>rosids</taxon>
        <taxon>malvids</taxon>
        <taxon>Malvales</taxon>
        <taxon>Malvaceae</taxon>
        <taxon>Malvoideae</taxon>
        <taxon>Gossypium</taxon>
    </lineage>
</organism>
<dbReference type="Proteomes" id="UP000239757">
    <property type="component" value="Unassembled WGS sequence"/>
</dbReference>
<dbReference type="AlphaFoldDB" id="A0A2P5XXW8"/>
<name>A0A2P5XXW8_GOSBA</name>
<sequence>MKPLHELDERVVVAESVGPRAMGRHHQECPRRPPPKEIVRDDTGEGRDGGRTDALEWLGLTAPKGRWLGEPESRQPSELVLWQPSRYSGLLLKVGPEVFGRALLGALVETIGEGDEFSRLDPRKMTLPSSSSRLVRRFSFLLKMKLKACNIKNNNNR</sequence>
<dbReference type="EMBL" id="KZ664046">
    <property type="protein sequence ID" value="PPS08193.1"/>
    <property type="molecule type" value="Genomic_DNA"/>
</dbReference>
<evidence type="ECO:0000313" key="3">
    <source>
        <dbReference type="Proteomes" id="UP000239757"/>
    </source>
</evidence>